<dbReference type="GO" id="GO:0045259">
    <property type="term" value="C:proton-transporting ATP synthase complex"/>
    <property type="evidence" value="ECO:0007669"/>
    <property type="project" value="UniProtKB-KW"/>
</dbReference>
<accession>D3H5U1</accession>
<comment type="similarity">
    <text evidence="2 11">Belongs to the ATPase protein 8 family.</text>
</comment>
<keyword evidence="7 12" id="KW-1133">Transmembrane helix</keyword>
<dbReference type="EMBL" id="FN562577">
    <property type="protein sequence ID" value="CBH40115.1"/>
    <property type="molecule type" value="Genomic_DNA"/>
</dbReference>
<keyword evidence="9 11" id="KW-0496">Mitochondrion</keyword>
<keyword evidence="5 11" id="KW-0812">Transmembrane</keyword>
<evidence type="ECO:0000256" key="5">
    <source>
        <dbReference type="ARBA" id="ARBA00022692"/>
    </source>
</evidence>
<organism evidence="13">
    <name type="scientific">Ophiocomina nigra</name>
    <dbReference type="NCBI Taxonomy" id="55617"/>
    <lineage>
        <taxon>Eukaryota</taxon>
        <taxon>Metazoa</taxon>
        <taxon>Echinodermata</taxon>
        <taxon>Eleutherozoa</taxon>
        <taxon>Asterozoa</taxon>
        <taxon>Ophiuroidea</taxon>
        <taxon>Myophiuroidea</taxon>
        <taxon>Metophiurida</taxon>
        <taxon>Ophintegrida</taxon>
        <taxon>Amphilepidida</taxon>
        <taxon>Ophiurina</taxon>
        <taxon>Gnathophiurina</taxon>
        <taxon>Ophiactoidea</taxon>
        <taxon>Ophiocomidae</taxon>
        <taxon>Ophiocomina</taxon>
    </lineage>
</organism>
<evidence type="ECO:0000256" key="12">
    <source>
        <dbReference type="SAM" id="Phobius"/>
    </source>
</evidence>
<evidence type="ECO:0000256" key="6">
    <source>
        <dbReference type="ARBA" id="ARBA00022781"/>
    </source>
</evidence>
<protein>
    <recommendedName>
        <fullName evidence="11">ATP synthase complex subunit 8</fullName>
    </recommendedName>
</protein>
<evidence type="ECO:0000256" key="9">
    <source>
        <dbReference type="ARBA" id="ARBA00023128"/>
    </source>
</evidence>
<reference evidence="13" key="1">
    <citation type="journal article" date="2010" name="Mol. Phylogenet. Evol.">
        <title>Mitochondrial genome evolution in Ophiuroidea, Echinoidea, and Holothuroidea: Insights in phylogenetic relationships of Echinodermata.</title>
        <authorList>
            <person name="Perseke M."/>
            <person name="Bernhard D."/>
            <person name="Fritzsch G."/>
            <person name="Bruemmer F."/>
            <person name="Stadler P.F."/>
            <person name="Schlegel M."/>
        </authorList>
    </citation>
    <scope>NUCLEOTIDE SEQUENCE</scope>
</reference>
<dbReference type="GO" id="GO:0015078">
    <property type="term" value="F:proton transmembrane transporter activity"/>
    <property type="evidence" value="ECO:0007669"/>
    <property type="project" value="InterPro"/>
</dbReference>
<keyword evidence="4 11" id="KW-0138">CF(0)</keyword>
<proteinExistence type="inferred from homology"/>
<geneLocation type="mitochondrion" evidence="13"/>
<dbReference type="AlphaFoldDB" id="D3H5U1"/>
<dbReference type="Pfam" id="PF00895">
    <property type="entry name" value="ATP-synt_8"/>
    <property type="match status" value="1"/>
</dbReference>
<dbReference type="GO" id="GO:0031966">
    <property type="term" value="C:mitochondrial membrane"/>
    <property type="evidence" value="ECO:0007669"/>
    <property type="project" value="UniProtKB-SubCell"/>
</dbReference>
<evidence type="ECO:0000256" key="8">
    <source>
        <dbReference type="ARBA" id="ARBA00023065"/>
    </source>
</evidence>
<keyword evidence="10 12" id="KW-0472">Membrane</keyword>
<feature type="transmembrane region" description="Helical" evidence="12">
    <location>
        <begin position="6"/>
        <end position="28"/>
    </location>
</feature>
<name>D3H5U1_9ECHI</name>
<evidence type="ECO:0000313" key="13">
    <source>
        <dbReference type="EMBL" id="CBH40115.1"/>
    </source>
</evidence>
<evidence type="ECO:0000256" key="7">
    <source>
        <dbReference type="ARBA" id="ARBA00022989"/>
    </source>
</evidence>
<keyword evidence="3 11" id="KW-0813">Transport</keyword>
<dbReference type="InterPro" id="IPR001421">
    <property type="entry name" value="ATP8_metazoa"/>
</dbReference>
<evidence type="ECO:0000256" key="2">
    <source>
        <dbReference type="ARBA" id="ARBA00008892"/>
    </source>
</evidence>
<dbReference type="GO" id="GO:0015986">
    <property type="term" value="P:proton motive force-driven ATP synthesis"/>
    <property type="evidence" value="ECO:0007669"/>
    <property type="project" value="InterPro"/>
</dbReference>
<evidence type="ECO:0000256" key="1">
    <source>
        <dbReference type="ARBA" id="ARBA00004304"/>
    </source>
</evidence>
<evidence type="ECO:0000256" key="11">
    <source>
        <dbReference type="RuleBase" id="RU003661"/>
    </source>
</evidence>
<evidence type="ECO:0000256" key="4">
    <source>
        <dbReference type="ARBA" id="ARBA00022547"/>
    </source>
</evidence>
<keyword evidence="8 11" id="KW-0406">Ion transport</keyword>
<gene>
    <name evidence="13" type="primary">ATPase 8</name>
</gene>
<sequence>MPQLDFTIWLFNLTTNWLILTTLFVSFCNSQTTANITSNPKALSQENTPKWNWI</sequence>
<evidence type="ECO:0000256" key="3">
    <source>
        <dbReference type="ARBA" id="ARBA00022448"/>
    </source>
</evidence>
<keyword evidence="6 11" id="KW-0375">Hydrogen ion transport</keyword>
<evidence type="ECO:0000256" key="10">
    <source>
        <dbReference type="ARBA" id="ARBA00023136"/>
    </source>
</evidence>
<comment type="subcellular location">
    <subcellularLocation>
        <location evidence="1 11">Mitochondrion membrane</location>
        <topology evidence="1 11">Single-pass membrane protein</topology>
    </subcellularLocation>
</comment>